<organism evidence="1 2">
    <name type="scientific">Mycena rosella</name>
    <name type="common">Pink bonnet</name>
    <name type="synonym">Agaricus rosellus</name>
    <dbReference type="NCBI Taxonomy" id="1033263"/>
    <lineage>
        <taxon>Eukaryota</taxon>
        <taxon>Fungi</taxon>
        <taxon>Dikarya</taxon>
        <taxon>Basidiomycota</taxon>
        <taxon>Agaricomycotina</taxon>
        <taxon>Agaricomycetes</taxon>
        <taxon>Agaricomycetidae</taxon>
        <taxon>Agaricales</taxon>
        <taxon>Marasmiineae</taxon>
        <taxon>Mycenaceae</taxon>
        <taxon>Mycena</taxon>
    </lineage>
</organism>
<keyword evidence="2" id="KW-1185">Reference proteome</keyword>
<evidence type="ECO:0000313" key="2">
    <source>
        <dbReference type="Proteomes" id="UP001221757"/>
    </source>
</evidence>
<dbReference type="SUPFAM" id="SSF54695">
    <property type="entry name" value="POZ domain"/>
    <property type="match status" value="1"/>
</dbReference>
<gene>
    <name evidence="1" type="ORF">B0H17DRAFT_931620</name>
</gene>
<dbReference type="Gene3D" id="3.30.710.10">
    <property type="entry name" value="Potassium Channel Kv1.1, Chain A"/>
    <property type="match status" value="1"/>
</dbReference>
<dbReference type="AlphaFoldDB" id="A0AAD7DM35"/>
<accession>A0AAD7DM35</accession>
<dbReference type="Proteomes" id="UP001221757">
    <property type="component" value="Unassembled WGS sequence"/>
</dbReference>
<evidence type="ECO:0000313" key="1">
    <source>
        <dbReference type="EMBL" id="KAJ7694541.1"/>
    </source>
</evidence>
<dbReference type="EMBL" id="JARKIE010000041">
    <property type="protein sequence ID" value="KAJ7694541.1"/>
    <property type="molecule type" value="Genomic_DNA"/>
</dbReference>
<sequence length="177" mass="20020">MAENGSLEKVEPLWFSLDAVVLRADTRVFRVFAAILRAQSSVFADMFTFPQQMETMDGISVVKLHDNPDDKRLQLLTCLNSFFVPPPANPEFGHIIGILRLSHKYNVPYLRRRALDHLGTMYPMSLLHFDCTLAEGPQHWIPSTVFAVLRVCEEVGAPWLLPAAYHCLCQLLIAVLV</sequence>
<proteinExistence type="predicted"/>
<dbReference type="InterPro" id="IPR011333">
    <property type="entry name" value="SKP1/BTB/POZ_sf"/>
</dbReference>
<protein>
    <recommendedName>
        <fullName evidence="3">BTB domain-containing protein</fullName>
    </recommendedName>
</protein>
<reference evidence="1" key="1">
    <citation type="submission" date="2023-03" db="EMBL/GenBank/DDBJ databases">
        <title>Massive genome expansion in bonnet fungi (Mycena s.s.) driven by repeated elements and novel gene families across ecological guilds.</title>
        <authorList>
            <consortium name="Lawrence Berkeley National Laboratory"/>
            <person name="Harder C.B."/>
            <person name="Miyauchi S."/>
            <person name="Viragh M."/>
            <person name="Kuo A."/>
            <person name="Thoen E."/>
            <person name="Andreopoulos B."/>
            <person name="Lu D."/>
            <person name="Skrede I."/>
            <person name="Drula E."/>
            <person name="Henrissat B."/>
            <person name="Morin E."/>
            <person name="Kohler A."/>
            <person name="Barry K."/>
            <person name="LaButti K."/>
            <person name="Morin E."/>
            <person name="Salamov A."/>
            <person name="Lipzen A."/>
            <person name="Mereny Z."/>
            <person name="Hegedus B."/>
            <person name="Baldrian P."/>
            <person name="Stursova M."/>
            <person name="Weitz H."/>
            <person name="Taylor A."/>
            <person name="Grigoriev I.V."/>
            <person name="Nagy L.G."/>
            <person name="Martin F."/>
            <person name="Kauserud H."/>
        </authorList>
    </citation>
    <scope>NUCLEOTIDE SEQUENCE</scope>
    <source>
        <strain evidence="1">CBHHK067</strain>
    </source>
</reference>
<comment type="caution">
    <text evidence="1">The sequence shown here is derived from an EMBL/GenBank/DDBJ whole genome shotgun (WGS) entry which is preliminary data.</text>
</comment>
<evidence type="ECO:0008006" key="3">
    <source>
        <dbReference type="Google" id="ProtNLM"/>
    </source>
</evidence>
<name>A0AAD7DM35_MYCRO</name>